<dbReference type="PANTHER" id="PTHR30336">
    <property type="entry name" value="INNER MEMBRANE PROTEIN, PROBABLE PERMEASE"/>
    <property type="match status" value="1"/>
</dbReference>
<name>A0A514BQS8_9GAMM</name>
<evidence type="ECO:0000313" key="3">
    <source>
        <dbReference type="EMBL" id="QDH69748.1"/>
    </source>
</evidence>
<dbReference type="GO" id="GO:0000270">
    <property type="term" value="P:peptidoglycan metabolic process"/>
    <property type="evidence" value="ECO:0007669"/>
    <property type="project" value="TreeGrafter"/>
</dbReference>
<keyword evidence="1" id="KW-0472">Membrane</keyword>
<evidence type="ECO:0000256" key="1">
    <source>
        <dbReference type="SAM" id="Phobius"/>
    </source>
</evidence>
<gene>
    <name evidence="3" type="ORF">FKV23_06300</name>
</gene>
<feature type="domain" description="DUF218" evidence="2">
    <location>
        <begin position="76"/>
        <end position="232"/>
    </location>
</feature>
<dbReference type="CDD" id="cd06259">
    <property type="entry name" value="YdcF-like"/>
    <property type="match status" value="1"/>
</dbReference>
<dbReference type="InterPro" id="IPR003848">
    <property type="entry name" value="DUF218"/>
</dbReference>
<reference evidence="3 4" key="1">
    <citation type="submission" date="2019-06" db="EMBL/GenBank/DDBJ databases">
        <title>Lysobacter alkalisoli sp. nov. isolated from saline-alkali soil.</title>
        <authorList>
            <person name="Sun J.-Q."/>
            <person name="Xu L."/>
        </authorList>
    </citation>
    <scope>NUCLEOTIDE SEQUENCE [LARGE SCALE GENOMIC DNA]</scope>
    <source>
        <strain evidence="3 4">SJ-36</strain>
    </source>
</reference>
<dbReference type="InterPro" id="IPR014729">
    <property type="entry name" value="Rossmann-like_a/b/a_fold"/>
</dbReference>
<dbReference type="Gene3D" id="3.40.50.620">
    <property type="entry name" value="HUPs"/>
    <property type="match status" value="1"/>
</dbReference>
<evidence type="ECO:0000313" key="4">
    <source>
        <dbReference type="Proteomes" id="UP000317199"/>
    </source>
</evidence>
<dbReference type="EMBL" id="CP041242">
    <property type="protein sequence ID" value="QDH69748.1"/>
    <property type="molecule type" value="Genomic_DNA"/>
</dbReference>
<organism evidence="3 4">
    <name type="scientific">Marilutibacter alkalisoli</name>
    <dbReference type="NCBI Taxonomy" id="2591633"/>
    <lineage>
        <taxon>Bacteria</taxon>
        <taxon>Pseudomonadati</taxon>
        <taxon>Pseudomonadota</taxon>
        <taxon>Gammaproteobacteria</taxon>
        <taxon>Lysobacterales</taxon>
        <taxon>Lysobacteraceae</taxon>
        <taxon>Marilutibacter</taxon>
    </lineage>
</organism>
<dbReference type="GO" id="GO:0005886">
    <property type="term" value="C:plasma membrane"/>
    <property type="evidence" value="ECO:0007669"/>
    <property type="project" value="TreeGrafter"/>
</dbReference>
<dbReference type="Proteomes" id="UP000317199">
    <property type="component" value="Chromosome"/>
</dbReference>
<evidence type="ECO:0000259" key="2">
    <source>
        <dbReference type="Pfam" id="PF02698"/>
    </source>
</evidence>
<sequence length="246" mass="26334">MGYLLLSPLTWGLLLALALCLAWRRLGRRLRLAGLAMSALPLVLCTPLGANVLVRLAESGNGAAENCLQVEASSPIVVLSGGFLRSPGGIDDYAALNPESWRRLYAAVRLWQREGGELVIAGGGPYAIAESEMLASLARGWGVPDNALRTETESATTWENAFALRDHGSSRIRLVTSALHMPRARVAFGAAGFDPCAHPSGSDYQPPGGWGYFVPQSSALVKSERALHELAGTLAYRWRARRVGPS</sequence>
<dbReference type="OrthoDB" id="9809813at2"/>
<proteinExistence type="predicted"/>
<dbReference type="GO" id="GO:0043164">
    <property type="term" value="P:Gram-negative-bacterium-type cell wall biogenesis"/>
    <property type="evidence" value="ECO:0007669"/>
    <property type="project" value="TreeGrafter"/>
</dbReference>
<dbReference type="AlphaFoldDB" id="A0A514BQS8"/>
<dbReference type="KEGG" id="lyj:FKV23_06300"/>
<keyword evidence="4" id="KW-1185">Reference proteome</keyword>
<keyword evidence="1" id="KW-0812">Transmembrane</keyword>
<keyword evidence="1" id="KW-1133">Transmembrane helix</keyword>
<accession>A0A514BQS8</accession>
<protein>
    <submittedName>
        <fullName evidence="3">YdcF family protein</fullName>
    </submittedName>
</protein>
<dbReference type="Pfam" id="PF02698">
    <property type="entry name" value="DUF218"/>
    <property type="match status" value="1"/>
</dbReference>
<dbReference type="InterPro" id="IPR051599">
    <property type="entry name" value="Cell_Envelope_Assoc"/>
</dbReference>
<feature type="transmembrane region" description="Helical" evidence="1">
    <location>
        <begin position="32"/>
        <end position="54"/>
    </location>
</feature>
<dbReference type="PANTHER" id="PTHR30336:SF4">
    <property type="entry name" value="ENVELOPE BIOGENESIS FACTOR ELYC"/>
    <property type="match status" value="1"/>
</dbReference>
<dbReference type="RefSeq" id="WP_141623088.1">
    <property type="nucleotide sequence ID" value="NZ_CP041242.1"/>
</dbReference>